<dbReference type="Pfam" id="PF03861">
    <property type="entry name" value="ANTAR"/>
    <property type="match status" value="1"/>
</dbReference>
<dbReference type="InterPro" id="IPR001789">
    <property type="entry name" value="Sig_transdc_resp-reg_receiver"/>
</dbReference>
<sequence>MKSLSRPDFENGRLLLVDCDERTLASLHKSLRRLGITAEAVAADTLPALDGCFAAIVELEHFASPATLARLEAAGVPLIALTAHETLSQIQRAIELGVTALLNKPITQGSVYTTLMMAIGLRARLAEANRQQAALARRVEAGPLLARTLARLMVERTLTEQQAYEQLRELSMRLNRSVEALCAEFEVDRLGADPRQERQR</sequence>
<accession>A0AB35L337</accession>
<dbReference type="InterPro" id="IPR011006">
    <property type="entry name" value="CheY-like_superfamily"/>
</dbReference>
<comment type="caution">
    <text evidence="1">Lacks conserved residue(s) required for the propagation of feature annotation.</text>
</comment>
<dbReference type="GO" id="GO:0003723">
    <property type="term" value="F:RNA binding"/>
    <property type="evidence" value="ECO:0007669"/>
    <property type="project" value="InterPro"/>
</dbReference>
<feature type="domain" description="ANTAR" evidence="3">
    <location>
        <begin position="125"/>
        <end position="186"/>
    </location>
</feature>
<comment type="caution">
    <text evidence="5">The sequence shown here is derived from an EMBL/GenBank/DDBJ whole genome shotgun (WGS) entry which is preliminary data.</text>
</comment>
<reference evidence="5 6" key="1">
    <citation type="submission" date="2018-04" db="EMBL/GenBank/DDBJ databases">
        <title>Pseudomonas sp. nov., isolated from mangrove soil.</title>
        <authorList>
            <person name="Chen C."/>
        </authorList>
    </citation>
    <scope>NUCLEOTIDE SEQUENCE [LARGE SCALE GENOMIC DNA]</scope>
    <source>
        <strain evidence="5 6">JCM 14246</strain>
    </source>
</reference>
<dbReference type="InterPro" id="IPR005561">
    <property type="entry name" value="ANTAR"/>
</dbReference>
<dbReference type="Pfam" id="PF21332">
    <property type="entry name" value="AmiR_N"/>
    <property type="match status" value="1"/>
</dbReference>
<dbReference type="AlphaFoldDB" id="A0A2T5PIC2"/>
<dbReference type="Proteomes" id="UP001159292">
    <property type="component" value="Unassembled WGS sequence"/>
</dbReference>
<evidence type="ECO:0000313" key="5">
    <source>
        <dbReference type="EMBL" id="PTU77478.1"/>
    </source>
</evidence>
<accession>A0A2T5PIC2</accession>
<evidence type="ECO:0000259" key="2">
    <source>
        <dbReference type="PROSITE" id="PS50110"/>
    </source>
</evidence>
<keyword evidence="6" id="KW-1185">Reference proteome</keyword>
<name>A0A2T5PIC2_ECTOL</name>
<dbReference type="SUPFAM" id="SSF52172">
    <property type="entry name" value="CheY-like"/>
    <property type="match status" value="1"/>
</dbReference>
<dbReference type="PROSITE" id="PS50110">
    <property type="entry name" value="RESPONSE_REGULATORY"/>
    <property type="match status" value="1"/>
</dbReference>
<gene>
    <name evidence="5" type="ORF">DBO86_19570</name>
    <name evidence="4" type="ORF">N7671_19160</name>
</gene>
<reference evidence="4" key="2">
    <citation type="submission" date="2022-09" db="EMBL/GenBank/DDBJ databases">
        <title>Intensive care unit water sources are persistently colonized with multi-drug resistant bacteria and are the site of extensive horizontal gene transfer of antibiotic resistance genes.</title>
        <authorList>
            <person name="Diorio-Toth L."/>
        </authorList>
    </citation>
    <scope>NUCLEOTIDE SEQUENCE</scope>
    <source>
        <strain evidence="4">GD04000</strain>
    </source>
</reference>
<protein>
    <submittedName>
        <fullName evidence="4">ANTAR domain-containing protein</fullName>
    </submittedName>
    <submittedName>
        <fullName evidence="5">Response regulator</fullName>
    </submittedName>
</protein>
<proteinExistence type="predicted"/>
<evidence type="ECO:0000256" key="1">
    <source>
        <dbReference type="PROSITE-ProRule" id="PRU00169"/>
    </source>
</evidence>
<feature type="domain" description="Response regulatory" evidence="2">
    <location>
        <begin position="13"/>
        <end position="119"/>
    </location>
</feature>
<dbReference type="Proteomes" id="UP000244052">
    <property type="component" value="Unassembled WGS sequence"/>
</dbReference>
<dbReference type="Gene3D" id="3.40.50.2300">
    <property type="match status" value="1"/>
</dbReference>
<dbReference type="RefSeq" id="WP_003160980.1">
    <property type="nucleotide sequence ID" value="NZ_CAJQNA010000121.1"/>
</dbReference>
<evidence type="ECO:0000313" key="4">
    <source>
        <dbReference type="EMBL" id="MDH0569271.1"/>
    </source>
</evidence>
<dbReference type="InterPro" id="IPR049021">
    <property type="entry name" value="AmiR_N"/>
</dbReference>
<dbReference type="PROSITE" id="PS50921">
    <property type="entry name" value="ANTAR"/>
    <property type="match status" value="1"/>
</dbReference>
<evidence type="ECO:0000313" key="6">
    <source>
        <dbReference type="Proteomes" id="UP000244052"/>
    </source>
</evidence>
<dbReference type="GO" id="GO:0000160">
    <property type="term" value="P:phosphorelay signal transduction system"/>
    <property type="evidence" value="ECO:0007669"/>
    <property type="project" value="InterPro"/>
</dbReference>
<organism evidence="5 6">
    <name type="scientific">Ectopseudomonas oleovorans</name>
    <name type="common">Pseudomonas oleovorans</name>
    <dbReference type="NCBI Taxonomy" id="301"/>
    <lineage>
        <taxon>Bacteria</taxon>
        <taxon>Pseudomonadati</taxon>
        <taxon>Pseudomonadota</taxon>
        <taxon>Gammaproteobacteria</taxon>
        <taxon>Pseudomonadales</taxon>
        <taxon>Pseudomonadaceae</taxon>
        <taxon>Ectopseudomonas</taxon>
    </lineage>
</organism>
<dbReference type="EMBL" id="JAOEET010000070">
    <property type="protein sequence ID" value="MDH0569271.1"/>
    <property type="molecule type" value="Genomic_DNA"/>
</dbReference>
<dbReference type="EMBL" id="QASO01000116">
    <property type="protein sequence ID" value="PTU77478.1"/>
    <property type="molecule type" value="Genomic_DNA"/>
</dbReference>
<evidence type="ECO:0000259" key="3">
    <source>
        <dbReference type="PROSITE" id="PS50921"/>
    </source>
</evidence>